<protein>
    <submittedName>
        <fullName evidence="2">Uncharacterized protein</fullName>
    </submittedName>
</protein>
<dbReference type="AlphaFoldDB" id="A0A0C3HU15"/>
<proteinExistence type="predicted"/>
<evidence type="ECO:0000313" key="2">
    <source>
        <dbReference type="EMBL" id="KIN05727.1"/>
    </source>
</evidence>
<keyword evidence="3" id="KW-1185">Reference proteome</keyword>
<dbReference type="InParanoid" id="A0A0C3HU15"/>
<reference evidence="2 3" key="1">
    <citation type="submission" date="2014-04" db="EMBL/GenBank/DDBJ databases">
        <authorList>
            <consortium name="DOE Joint Genome Institute"/>
            <person name="Kuo A."/>
            <person name="Martino E."/>
            <person name="Perotto S."/>
            <person name="Kohler A."/>
            <person name="Nagy L.G."/>
            <person name="Floudas D."/>
            <person name="Copeland A."/>
            <person name="Barry K.W."/>
            <person name="Cichocki N."/>
            <person name="Veneault-Fourrey C."/>
            <person name="LaButti K."/>
            <person name="Lindquist E.A."/>
            <person name="Lipzen A."/>
            <person name="Lundell T."/>
            <person name="Morin E."/>
            <person name="Murat C."/>
            <person name="Sun H."/>
            <person name="Tunlid A."/>
            <person name="Henrissat B."/>
            <person name="Grigoriev I.V."/>
            <person name="Hibbett D.S."/>
            <person name="Martin F."/>
            <person name="Nordberg H.P."/>
            <person name="Cantor M.N."/>
            <person name="Hua S.X."/>
        </authorList>
    </citation>
    <scope>NUCLEOTIDE SEQUENCE [LARGE SCALE GENOMIC DNA]</scope>
    <source>
        <strain evidence="2 3">Zn</strain>
    </source>
</reference>
<feature type="region of interest" description="Disordered" evidence="1">
    <location>
        <begin position="32"/>
        <end position="58"/>
    </location>
</feature>
<feature type="compositionally biased region" description="Basic and acidic residues" evidence="1">
    <location>
        <begin position="36"/>
        <end position="49"/>
    </location>
</feature>
<organism evidence="2 3">
    <name type="scientific">Oidiodendron maius (strain Zn)</name>
    <dbReference type="NCBI Taxonomy" id="913774"/>
    <lineage>
        <taxon>Eukaryota</taxon>
        <taxon>Fungi</taxon>
        <taxon>Dikarya</taxon>
        <taxon>Ascomycota</taxon>
        <taxon>Pezizomycotina</taxon>
        <taxon>Leotiomycetes</taxon>
        <taxon>Leotiomycetes incertae sedis</taxon>
        <taxon>Myxotrichaceae</taxon>
        <taxon>Oidiodendron</taxon>
    </lineage>
</organism>
<reference evidence="3" key="2">
    <citation type="submission" date="2015-01" db="EMBL/GenBank/DDBJ databases">
        <title>Evolutionary Origins and Diversification of the Mycorrhizal Mutualists.</title>
        <authorList>
            <consortium name="DOE Joint Genome Institute"/>
            <consortium name="Mycorrhizal Genomics Consortium"/>
            <person name="Kohler A."/>
            <person name="Kuo A."/>
            <person name="Nagy L.G."/>
            <person name="Floudas D."/>
            <person name="Copeland A."/>
            <person name="Barry K.W."/>
            <person name="Cichocki N."/>
            <person name="Veneault-Fourrey C."/>
            <person name="LaButti K."/>
            <person name="Lindquist E.A."/>
            <person name="Lipzen A."/>
            <person name="Lundell T."/>
            <person name="Morin E."/>
            <person name="Murat C."/>
            <person name="Riley R."/>
            <person name="Ohm R."/>
            <person name="Sun H."/>
            <person name="Tunlid A."/>
            <person name="Henrissat B."/>
            <person name="Grigoriev I.V."/>
            <person name="Hibbett D.S."/>
            <person name="Martin F."/>
        </authorList>
    </citation>
    <scope>NUCLEOTIDE SEQUENCE [LARGE SCALE GENOMIC DNA]</scope>
    <source>
        <strain evidence="3">Zn</strain>
    </source>
</reference>
<gene>
    <name evidence="2" type="ORF">OIDMADRAFT_16961</name>
</gene>
<dbReference type="Proteomes" id="UP000054321">
    <property type="component" value="Unassembled WGS sequence"/>
</dbReference>
<evidence type="ECO:0000313" key="3">
    <source>
        <dbReference type="Proteomes" id="UP000054321"/>
    </source>
</evidence>
<dbReference type="HOGENOM" id="CLU_2373355_0_0_1"/>
<name>A0A0C3HU15_OIDMZ</name>
<dbReference type="OrthoDB" id="5417811at2759"/>
<dbReference type="EMBL" id="KN832871">
    <property type="protein sequence ID" value="KIN05727.1"/>
    <property type="molecule type" value="Genomic_DNA"/>
</dbReference>
<evidence type="ECO:0000256" key="1">
    <source>
        <dbReference type="SAM" id="MobiDB-lite"/>
    </source>
</evidence>
<accession>A0A0C3HU15</accession>
<sequence length="95" mass="10919">MGVQSEATKHPPPAYGLWRESVRVDPNRIFWQRNETAQERPDSRTDRHQTTNRPPSYISEDGVHYVLEAQPRSIAPAEDVLLPPHPAERTLWPLA</sequence>